<dbReference type="PANTHER" id="PTHR11931">
    <property type="entry name" value="PHOSPHOGLYCERATE MUTASE"/>
    <property type="match status" value="1"/>
</dbReference>
<dbReference type="EMBL" id="LBVN01000008">
    <property type="protein sequence ID" value="KKQ87311.1"/>
    <property type="molecule type" value="Genomic_DNA"/>
</dbReference>
<accession>A0A0G0PDE9</accession>
<feature type="binding site" evidence="6">
    <location>
        <position position="63"/>
    </location>
    <ligand>
        <name>substrate</name>
    </ligand>
</feature>
<dbReference type="GO" id="GO:0004619">
    <property type="term" value="F:phosphoglycerate mutase activity"/>
    <property type="evidence" value="ECO:0007669"/>
    <property type="project" value="UniProtKB-EC"/>
</dbReference>
<dbReference type="Gene3D" id="3.40.50.1240">
    <property type="entry name" value="Phosphoglycerate mutase-like"/>
    <property type="match status" value="1"/>
</dbReference>
<dbReference type="InterPro" id="IPR005952">
    <property type="entry name" value="Phosphogly_mut1"/>
</dbReference>
<feature type="active site" description="Tele-phosphohistidine intermediate" evidence="5">
    <location>
        <position position="14"/>
    </location>
</feature>
<dbReference type="GO" id="GO:0006096">
    <property type="term" value="P:glycolytic process"/>
    <property type="evidence" value="ECO:0007669"/>
    <property type="project" value="UniProtKB-KW"/>
</dbReference>
<dbReference type="Pfam" id="PF00300">
    <property type="entry name" value="His_Phos_1"/>
    <property type="match status" value="1"/>
</dbReference>
<sequence>MKRNIKSNLYVITHCESCYNKRGIFTGRIDSVLTKEGHIHARLLAKKLEKIQIDLAYTSPLKRARQTLKHILKYHPDTKVIVDKRIIERDYGDLSGKSKEKYKKENPELYPVYHRSYKTSPPGGESMIEVEKRVLSFIEAVIEKMKRENINVLIVAHSNSVRPIIRYFESLTPEQMMKMEDTRHRIFRYEIRN</sequence>
<evidence type="ECO:0000313" key="8">
    <source>
        <dbReference type="EMBL" id="KKQ87311.1"/>
    </source>
</evidence>
<dbReference type="InterPro" id="IPR013078">
    <property type="entry name" value="His_Pase_superF_clade-1"/>
</dbReference>
<keyword evidence="4" id="KW-0413">Isomerase</keyword>
<evidence type="ECO:0000256" key="5">
    <source>
        <dbReference type="PIRSR" id="PIRSR613078-1"/>
    </source>
</evidence>
<proteinExistence type="inferred from homology"/>
<dbReference type="CDD" id="cd07067">
    <property type="entry name" value="HP_PGM_like"/>
    <property type="match status" value="1"/>
</dbReference>
<feature type="active site" description="Proton donor/acceptor" evidence="5">
    <location>
        <position position="88"/>
    </location>
</feature>
<keyword evidence="3" id="KW-0324">Glycolysis</keyword>
<dbReference type="EC" id="5.4.2.11" evidence="2"/>
<dbReference type="AlphaFoldDB" id="A0A0G0PDE9"/>
<feature type="binding site" evidence="6">
    <location>
        <begin position="26"/>
        <end position="27"/>
    </location>
    <ligand>
        <name>substrate</name>
    </ligand>
</feature>
<protein>
    <recommendedName>
        <fullName evidence="2">phosphoglycerate mutase (2,3-diphosphoglycerate-dependent)</fullName>
        <ecNumber evidence="2">5.4.2.11</ecNumber>
    </recommendedName>
</protein>
<feature type="binding site" evidence="6">
    <location>
        <begin position="88"/>
        <end position="91"/>
    </location>
    <ligand>
        <name>substrate</name>
    </ligand>
</feature>
<feature type="binding site" evidence="6">
    <location>
        <position position="99"/>
    </location>
    <ligand>
        <name>substrate</name>
    </ligand>
</feature>
<gene>
    <name evidence="8" type="ORF">UT10_C0008G0072</name>
</gene>
<name>A0A0G0PDE9_9BACT</name>
<evidence type="ECO:0000256" key="3">
    <source>
        <dbReference type="ARBA" id="ARBA00023152"/>
    </source>
</evidence>
<evidence type="ECO:0000256" key="7">
    <source>
        <dbReference type="PIRSR" id="PIRSR613078-3"/>
    </source>
</evidence>
<dbReference type="SUPFAM" id="SSF53254">
    <property type="entry name" value="Phosphoglycerate mutase-like"/>
    <property type="match status" value="1"/>
</dbReference>
<dbReference type="PATRIC" id="fig|1618571.3.peg.433"/>
<feature type="site" description="Transition state stabilizer" evidence="7">
    <location>
        <position position="157"/>
    </location>
</feature>
<evidence type="ECO:0000256" key="6">
    <source>
        <dbReference type="PIRSR" id="PIRSR613078-2"/>
    </source>
</evidence>
<comment type="caution">
    <text evidence="8">The sequence shown here is derived from an EMBL/GenBank/DDBJ whole genome shotgun (WGS) entry which is preliminary data.</text>
</comment>
<dbReference type="SMART" id="SM00855">
    <property type="entry name" value="PGAM"/>
    <property type="match status" value="1"/>
</dbReference>
<dbReference type="PIRSF" id="PIRSF000709">
    <property type="entry name" value="6PFK_2-Ptase"/>
    <property type="match status" value="1"/>
</dbReference>
<dbReference type="Proteomes" id="UP000033944">
    <property type="component" value="Unassembled WGS sequence"/>
</dbReference>
<evidence type="ECO:0000256" key="2">
    <source>
        <dbReference type="ARBA" id="ARBA00012028"/>
    </source>
</evidence>
<evidence type="ECO:0000256" key="4">
    <source>
        <dbReference type="ARBA" id="ARBA00023235"/>
    </source>
</evidence>
<reference evidence="8 9" key="1">
    <citation type="journal article" date="2015" name="Nature">
        <title>rRNA introns, odd ribosomes, and small enigmatic genomes across a large radiation of phyla.</title>
        <authorList>
            <person name="Brown C.T."/>
            <person name="Hug L.A."/>
            <person name="Thomas B.C."/>
            <person name="Sharon I."/>
            <person name="Castelle C.J."/>
            <person name="Singh A."/>
            <person name="Wilkins M.J."/>
            <person name="Williams K.H."/>
            <person name="Banfield J.F."/>
        </authorList>
    </citation>
    <scope>NUCLEOTIDE SEQUENCE [LARGE SCALE GENOMIC DNA]</scope>
</reference>
<organism evidence="8 9">
    <name type="scientific">Candidatus Woesebacteria bacterium GW2011_GWB1_38_8b</name>
    <dbReference type="NCBI Taxonomy" id="1618571"/>
    <lineage>
        <taxon>Bacteria</taxon>
        <taxon>Candidatus Woeseibacteriota</taxon>
    </lineage>
</organism>
<evidence type="ECO:0000256" key="1">
    <source>
        <dbReference type="ARBA" id="ARBA00006717"/>
    </source>
</evidence>
<comment type="similarity">
    <text evidence="1">Belongs to the phosphoglycerate mutase family. BPG-dependent PGAM subfamily.</text>
</comment>
<evidence type="ECO:0000313" key="9">
    <source>
        <dbReference type="Proteomes" id="UP000033944"/>
    </source>
</evidence>
<dbReference type="InterPro" id="IPR029033">
    <property type="entry name" value="His_PPase_superfam"/>
</dbReference>